<keyword evidence="2" id="KW-1185">Reference proteome</keyword>
<sequence length="40" mass="4709">MLLTLAVNLVFLGIHLEALHVTEFSTHMRQTLFCLYTKRF</sequence>
<dbReference type="EMBL" id="CM055092">
    <property type="protein sequence ID" value="KAJ7570383.1"/>
    <property type="molecule type" value="Genomic_DNA"/>
</dbReference>
<comment type="caution">
    <text evidence="1">The sequence shown here is derived from an EMBL/GenBank/DDBJ whole genome shotgun (WGS) entry which is preliminary data.</text>
</comment>
<evidence type="ECO:0000313" key="1">
    <source>
        <dbReference type="EMBL" id="KAJ7570383.1"/>
    </source>
</evidence>
<proteinExistence type="predicted"/>
<name>A0ACC2EVB5_DIPCM</name>
<gene>
    <name evidence="1" type="ORF">O6H91_01G117600</name>
</gene>
<accession>A0ACC2EVB5</accession>
<organism evidence="1 2">
    <name type="scientific">Diphasiastrum complanatum</name>
    <name type="common">Issler's clubmoss</name>
    <name type="synonym">Lycopodium complanatum</name>
    <dbReference type="NCBI Taxonomy" id="34168"/>
    <lineage>
        <taxon>Eukaryota</taxon>
        <taxon>Viridiplantae</taxon>
        <taxon>Streptophyta</taxon>
        <taxon>Embryophyta</taxon>
        <taxon>Tracheophyta</taxon>
        <taxon>Lycopodiopsida</taxon>
        <taxon>Lycopodiales</taxon>
        <taxon>Lycopodiaceae</taxon>
        <taxon>Lycopodioideae</taxon>
        <taxon>Diphasiastrum</taxon>
    </lineage>
</organism>
<reference evidence="2" key="1">
    <citation type="journal article" date="2024" name="Proc. Natl. Acad. Sci. U.S.A.">
        <title>Extraordinary preservation of gene collinearity over three hundred million years revealed in homosporous lycophytes.</title>
        <authorList>
            <person name="Li C."/>
            <person name="Wickell D."/>
            <person name="Kuo L.Y."/>
            <person name="Chen X."/>
            <person name="Nie B."/>
            <person name="Liao X."/>
            <person name="Peng D."/>
            <person name="Ji J."/>
            <person name="Jenkins J."/>
            <person name="Williams M."/>
            <person name="Shu S."/>
            <person name="Plott C."/>
            <person name="Barry K."/>
            <person name="Rajasekar S."/>
            <person name="Grimwood J."/>
            <person name="Han X."/>
            <person name="Sun S."/>
            <person name="Hou Z."/>
            <person name="He W."/>
            <person name="Dai G."/>
            <person name="Sun C."/>
            <person name="Schmutz J."/>
            <person name="Leebens-Mack J.H."/>
            <person name="Li F.W."/>
            <person name="Wang L."/>
        </authorList>
    </citation>
    <scope>NUCLEOTIDE SEQUENCE [LARGE SCALE GENOMIC DNA]</scope>
    <source>
        <strain evidence="2">cv. PW_Plant_1</strain>
    </source>
</reference>
<dbReference type="Proteomes" id="UP001162992">
    <property type="component" value="Chromosome 1"/>
</dbReference>
<protein>
    <submittedName>
        <fullName evidence="1">Uncharacterized protein</fullName>
    </submittedName>
</protein>
<evidence type="ECO:0000313" key="2">
    <source>
        <dbReference type="Proteomes" id="UP001162992"/>
    </source>
</evidence>